<dbReference type="InterPro" id="IPR018968">
    <property type="entry name" value="Phasin"/>
</dbReference>
<feature type="region of interest" description="Disordered" evidence="1">
    <location>
        <begin position="1"/>
        <end position="44"/>
    </location>
</feature>
<feature type="domain" description="Phasin" evidence="2">
    <location>
        <begin position="50"/>
        <end position="141"/>
    </location>
</feature>
<accession>A0ABU8XVY0</accession>
<keyword evidence="4" id="KW-1185">Reference proteome</keyword>
<evidence type="ECO:0000313" key="4">
    <source>
        <dbReference type="Proteomes" id="UP001375743"/>
    </source>
</evidence>
<gene>
    <name evidence="3" type="ORF">U1T56_15385</name>
</gene>
<evidence type="ECO:0000256" key="1">
    <source>
        <dbReference type="SAM" id="MobiDB-lite"/>
    </source>
</evidence>
<organism evidence="3 4">
    <name type="scientific">Benzoatithermus flavus</name>
    <dbReference type="NCBI Taxonomy" id="3108223"/>
    <lineage>
        <taxon>Bacteria</taxon>
        <taxon>Pseudomonadati</taxon>
        <taxon>Pseudomonadota</taxon>
        <taxon>Alphaproteobacteria</taxon>
        <taxon>Geminicoccales</taxon>
        <taxon>Geminicoccaceae</taxon>
        <taxon>Benzoatithermus</taxon>
    </lineage>
</organism>
<reference evidence="3 4" key="1">
    <citation type="submission" date="2024-01" db="EMBL/GenBank/DDBJ databases">
        <title>Multi-omics insights into the function and evolution of sodium benzoate biodegradation pathways in Benzoatithermus flavus gen. nov., sp. nov. from hot spring.</title>
        <authorList>
            <person name="Hu C.-J."/>
            <person name="Li W.-J."/>
        </authorList>
    </citation>
    <scope>NUCLEOTIDE SEQUENCE [LARGE SCALE GENOMIC DNA]</scope>
    <source>
        <strain evidence="3 4">SYSU G07066</strain>
    </source>
</reference>
<proteinExistence type="predicted"/>
<protein>
    <submittedName>
        <fullName evidence="3">Phasin family protein</fullName>
    </submittedName>
</protein>
<dbReference type="EMBL" id="JBBLZC010000015">
    <property type="protein sequence ID" value="MEK0084539.1"/>
    <property type="molecule type" value="Genomic_DNA"/>
</dbReference>
<dbReference type="RefSeq" id="WP_418160390.1">
    <property type="nucleotide sequence ID" value="NZ_JBBLZC010000015.1"/>
</dbReference>
<sequence length="151" mass="16596">MAQIANRDAERNEANRATDAAKEAADRTANLAKEATSRTTDVARDAAERIGDAGRRMLAGSSEAADTALRIESDLARLWLELTNQQLRHNAETLQRLVAVRDWREAIEIQSAFVQETLSRLADGLSRQLDLTGSLATRLLEVGRGQANRTI</sequence>
<evidence type="ECO:0000259" key="2">
    <source>
        <dbReference type="Pfam" id="PF09361"/>
    </source>
</evidence>
<dbReference type="Pfam" id="PF09361">
    <property type="entry name" value="Phasin_2"/>
    <property type="match status" value="1"/>
</dbReference>
<feature type="compositionally biased region" description="Basic and acidic residues" evidence="1">
    <location>
        <begin position="7"/>
        <end position="26"/>
    </location>
</feature>
<name>A0ABU8XVY0_9PROT</name>
<evidence type="ECO:0000313" key="3">
    <source>
        <dbReference type="EMBL" id="MEK0084539.1"/>
    </source>
</evidence>
<dbReference type="Proteomes" id="UP001375743">
    <property type="component" value="Unassembled WGS sequence"/>
</dbReference>
<comment type="caution">
    <text evidence="3">The sequence shown here is derived from an EMBL/GenBank/DDBJ whole genome shotgun (WGS) entry which is preliminary data.</text>
</comment>